<evidence type="ECO:0000256" key="1">
    <source>
        <dbReference type="SAM" id="Phobius"/>
    </source>
</evidence>
<evidence type="ECO:0000313" key="2">
    <source>
        <dbReference type="EMBL" id="MBU5439932.1"/>
    </source>
</evidence>
<organism evidence="2 3">
    <name type="scientific">Tissierella simiarum</name>
    <dbReference type="NCBI Taxonomy" id="2841534"/>
    <lineage>
        <taxon>Bacteria</taxon>
        <taxon>Bacillati</taxon>
        <taxon>Bacillota</taxon>
        <taxon>Tissierellia</taxon>
        <taxon>Tissierellales</taxon>
        <taxon>Tissierellaceae</taxon>
        <taxon>Tissierella</taxon>
    </lineage>
</organism>
<accession>A0ABS6EAW7</accession>
<feature type="transmembrane region" description="Helical" evidence="1">
    <location>
        <begin position="6"/>
        <end position="24"/>
    </location>
</feature>
<comment type="caution">
    <text evidence="2">The sequence shown here is derived from an EMBL/GenBank/DDBJ whole genome shotgun (WGS) entry which is preliminary data.</text>
</comment>
<keyword evidence="1" id="KW-0812">Transmembrane</keyword>
<feature type="transmembrane region" description="Helical" evidence="1">
    <location>
        <begin position="76"/>
        <end position="95"/>
    </location>
</feature>
<proteinExistence type="predicted"/>
<keyword evidence="3" id="KW-1185">Reference proteome</keyword>
<keyword evidence="1" id="KW-1133">Transmembrane helix</keyword>
<keyword evidence="1" id="KW-0472">Membrane</keyword>
<dbReference type="Proteomes" id="UP000749471">
    <property type="component" value="Unassembled WGS sequence"/>
</dbReference>
<protein>
    <submittedName>
        <fullName evidence="2">Uncharacterized protein</fullName>
    </submittedName>
</protein>
<gene>
    <name evidence="2" type="ORF">KQI42_18135</name>
</gene>
<dbReference type="EMBL" id="JAHLPM010000021">
    <property type="protein sequence ID" value="MBU5439932.1"/>
    <property type="molecule type" value="Genomic_DNA"/>
</dbReference>
<name>A0ABS6EAW7_9FIRM</name>
<evidence type="ECO:0000313" key="3">
    <source>
        <dbReference type="Proteomes" id="UP000749471"/>
    </source>
</evidence>
<reference evidence="2 3" key="1">
    <citation type="submission" date="2021-06" db="EMBL/GenBank/DDBJ databases">
        <authorList>
            <person name="Sun Q."/>
            <person name="Li D."/>
        </authorList>
    </citation>
    <scope>NUCLEOTIDE SEQUENCE [LARGE SCALE GENOMIC DNA]</scope>
    <source>
        <strain evidence="2 3">MSJ-40</strain>
    </source>
</reference>
<sequence length="100" mass="12002">MNILIIWLTIITLLGIYFKVYKNLLKIKELKYIDYKLHITEIRFLYIDMLAYLLFILSFDLYIIKHVILLYSFDLTRTYILAYVWGALLLLIGCLQSKES</sequence>
<feature type="transmembrane region" description="Helical" evidence="1">
    <location>
        <begin position="44"/>
        <end position="64"/>
    </location>
</feature>
<dbReference type="RefSeq" id="WP_216521819.1">
    <property type="nucleotide sequence ID" value="NZ_JAHLPM010000021.1"/>
</dbReference>